<evidence type="ECO:0000313" key="2">
    <source>
        <dbReference type="Proteomes" id="UP000008070"/>
    </source>
</evidence>
<dbReference type="EMBL" id="FP103042">
    <property type="protein sequence ID" value="CAX22526.1"/>
    <property type="molecule type" value="Genomic_DNA"/>
</dbReference>
<evidence type="ECO:0000313" key="1">
    <source>
        <dbReference type="EMBL" id="CAX22526.1"/>
    </source>
</evidence>
<protein>
    <submittedName>
        <fullName evidence="1">Uncharacterized protein</fullName>
    </submittedName>
</protein>
<dbReference type="AlphaFoldDB" id="C7CCH9"/>
<gene>
    <name evidence="1" type="ORF">METD_I0895</name>
</gene>
<sequence length="101" mass="10991">MTCYTLQLTGDGLPSGAREVPLAELVSTYLRASAPRAFCDVCLAVAVREPVEAVHRTVEGLTEPAQFTRKTGRCRTCRSTKRIVTRAEPRRLQASSVRAAG</sequence>
<dbReference type="GeneID" id="72992800"/>
<reference evidence="2" key="1">
    <citation type="journal article" date="2009" name="PLoS ONE">
        <title>Methylobacterium genome sequences: a reference blueprint to investigate microbial metabolism of C1 compounds from natural and industrial sources.</title>
        <authorList>
            <person name="Vuilleumier S."/>
            <person name="Chistoserdova L."/>
            <person name="Lee M.-C."/>
            <person name="Bringel F."/>
            <person name="Lajus A."/>
            <person name="Zhou Y."/>
            <person name="Gourion B."/>
            <person name="Barbe V."/>
            <person name="Chang J."/>
            <person name="Cruveiller S."/>
            <person name="Dossat C."/>
            <person name="Gillett W."/>
            <person name="Gruffaz C."/>
            <person name="Haugen E."/>
            <person name="Hourcade E."/>
            <person name="Levy R."/>
            <person name="Mangenot S."/>
            <person name="Muller E."/>
            <person name="Nadalig T."/>
            <person name="Pagni M."/>
            <person name="Penny C."/>
            <person name="Peyraud R."/>
            <person name="Robinson D.G."/>
            <person name="Roche D."/>
            <person name="Rouy Z."/>
            <person name="Saenampechek C."/>
            <person name="Salvignol G."/>
            <person name="Vallenet D."/>
            <person name="Wu Z."/>
            <person name="Marx C.J."/>
            <person name="Vorholt J.A."/>
            <person name="Olson M.V."/>
            <person name="Kaul R."/>
            <person name="Weissenbach J."/>
            <person name="Medigue C."/>
            <person name="Lidstrom M.E."/>
        </authorList>
    </citation>
    <scope>NUCLEOTIDE SEQUENCE [LARGE SCALE GENOMIC DNA]</scope>
    <source>
        <strain evidence="2">DSM 6343 / CIP 106787 / DM4</strain>
    </source>
</reference>
<name>C7CCH9_METED</name>
<dbReference type="RefSeq" id="WP_015821261.1">
    <property type="nucleotide sequence ID" value="NC_012988.1"/>
</dbReference>
<dbReference type="KEGG" id="mdi:METDI0895"/>
<organism evidence="1 2">
    <name type="scientific">Methylorubrum extorquens (strain DSM 6343 / CIP 106787 / DM4)</name>
    <name type="common">Methylobacterium extorquens</name>
    <dbReference type="NCBI Taxonomy" id="661410"/>
    <lineage>
        <taxon>Bacteria</taxon>
        <taxon>Pseudomonadati</taxon>
        <taxon>Pseudomonadota</taxon>
        <taxon>Alphaproteobacteria</taxon>
        <taxon>Hyphomicrobiales</taxon>
        <taxon>Methylobacteriaceae</taxon>
        <taxon>Methylorubrum</taxon>
    </lineage>
</organism>
<dbReference type="HOGENOM" id="CLU_2409850_0_0_5"/>
<accession>C7CCH9</accession>
<proteinExistence type="predicted"/>
<dbReference type="Proteomes" id="UP000008070">
    <property type="component" value="Chromosome"/>
</dbReference>